<dbReference type="AlphaFoldDB" id="A0A1Q2CC76"/>
<dbReference type="KEGG" id="tfl:RPIT_01855"/>
<protein>
    <submittedName>
        <fullName evidence="1">Uncharacterized protein</fullName>
    </submittedName>
</protein>
<proteinExistence type="predicted"/>
<evidence type="ECO:0000313" key="1">
    <source>
        <dbReference type="EMBL" id="AQP43706.1"/>
    </source>
</evidence>
<keyword evidence="2" id="KW-1185">Reference proteome</keyword>
<evidence type="ECO:0000313" key="2">
    <source>
        <dbReference type="Proteomes" id="UP000188324"/>
    </source>
</evidence>
<dbReference type="RefSeq" id="WP_077340023.1">
    <property type="nucleotide sequence ID" value="NZ_CP019605.1"/>
</dbReference>
<organism evidence="1 2">
    <name type="scientific">Tessaracoccus flavus</name>
    <dbReference type="NCBI Taxonomy" id="1610493"/>
    <lineage>
        <taxon>Bacteria</taxon>
        <taxon>Bacillati</taxon>
        <taxon>Actinomycetota</taxon>
        <taxon>Actinomycetes</taxon>
        <taxon>Propionibacteriales</taxon>
        <taxon>Propionibacteriaceae</taxon>
        <taxon>Tessaracoccus</taxon>
    </lineage>
</organism>
<reference evidence="1 2" key="1">
    <citation type="journal article" date="2016" name="Int. J. Syst. Evol. Microbiol.">
        <title>Tessaracoccus flavus sp. nov., isolated from the drainage system of a lindane-producing factory.</title>
        <authorList>
            <person name="Kumari R."/>
            <person name="Singh P."/>
            <person name="Schumann P."/>
            <person name="Lal R."/>
        </authorList>
    </citation>
    <scope>NUCLEOTIDE SEQUENCE [LARGE SCALE GENOMIC DNA]</scope>
    <source>
        <strain evidence="1 2">RP1T</strain>
    </source>
</reference>
<gene>
    <name evidence="1" type="ORF">RPIT_01855</name>
</gene>
<accession>A0A1Q2CC76</accession>
<sequence length="134" mass="14657">MLAHTRRADVWHVAALWVATAATIFGVVVLLLWPLEIVLPVTRGARVISSLAFTVLIGGLAGVGWYSHIRRKLVQWNYLAIGLMLLIVTWGLTDGALRELAAGNWVWMGVSAGLALGGMVVSDSFLWRGLRRPQ</sequence>
<dbReference type="EMBL" id="CP019605">
    <property type="protein sequence ID" value="AQP43706.1"/>
    <property type="molecule type" value="Genomic_DNA"/>
</dbReference>
<dbReference type="STRING" id="1610493.RPIT_01855"/>
<dbReference type="Proteomes" id="UP000188324">
    <property type="component" value="Chromosome"/>
</dbReference>
<name>A0A1Q2CC76_9ACTN</name>